<organism evidence="11 12">
    <name type="scientific">Fulvitalea axinellae</name>
    <dbReference type="NCBI Taxonomy" id="1182444"/>
    <lineage>
        <taxon>Bacteria</taxon>
        <taxon>Pseudomonadati</taxon>
        <taxon>Bacteroidota</taxon>
        <taxon>Cytophagia</taxon>
        <taxon>Cytophagales</taxon>
        <taxon>Persicobacteraceae</taxon>
        <taxon>Fulvitalea</taxon>
    </lineage>
</organism>
<proteinExistence type="inferred from homology"/>
<dbReference type="GO" id="GO:0009279">
    <property type="term" value="C:cell outer membrane"/>
    <property type="evidence" value="ECO:0007669"/>
    <property type="project" value="UniProtKB-SubCell"/>
</dbReference>
<dbReference type="Pfam" id="PF07715">
    <property type="entry name" value="Plug"/>
    <property type="match status" value="1"/>
</dbReference>
<feature type="signal peptide" evidence="9">
    <location>
        <begin position="1"/>
        <end position="22"/>
    </location>
</feature>
<dbReference type="InterPro" id="IPR037066">
    <property type="entry name" value="Plug_dom_sf"/>
</dbReference>
<dbReference type="InterPro" id="IPR023996">
    <property type="entry name" value="TonB-dep_OMP_SusC/RagA"/>
</dbReference>
<evidence type="ECO:0000256" key="5">
    <source>
        <dbReference type="ARBA" id="ARBA00022729"/>
    </source>
</evidence>
<dbReference type="RefSeq" id="WP_338395092.1">
    <property type="nucleotide sequence ID" value="NZ_AP025316.1"/>
</dbReference>
<dbReference type="Gene3D" id="2.170.130.10">
    <property type="entry name" value="TonB-dependent receptor, plug domain"/>
    <property type="match status" value="1"/>
</dbReference>
<comment type="subcellular location">
    <subcellularLocation>
        <location evidence="1 8">Cell outer membrane</location>
        <topology evidence="1 8">Multi-pass membrane protein</topology>
    </subcellularLocation>
</comment>
<evidence type="ECO:0000313" key="12">
    <source>
        <dbReference type="Proteomes" id="UP001348817"/>
    </source>
</evidence>
<dbReference type="NCBIfam" id="TIGR04056">
    <property type="entry name" value="OMP_RagA_SusC"/>
    <property type="match status" value="1"/>
</dbReference>
<evidence type="ECO:0000256" key="3">
    <source>
        <dbReference type="ARBA" id="ARBA00022452"/>
    </source>
</evidence>
<dbReference type="PROSITE" id="PS52016">
    <property type="entry name" value="TONB_DEPENDENT_REC_3"/>
    <property type="match status" value="1"/>
</dbReference>
<keyword evidence="6 8" id="KW-0472">Membrane</keyword>
<keyword evidence="3 8" id="KW-1134">Transmembrane beta strand</keyword>
<dbReference type="GO" id="GO:0015344">
    <property type="term" value="F:siderophore uptake transmembrane transporter activity"/>
    <property type="evidence" value="ECO:0007669"/>
    <property type="project" value="TreeGrafter"/>
</dbReference>
<dbReference type="Gene3D" id="2.40.170.20">
    <property type="entry name" value="TonB-dependent receptor, beta-barrel domain"/>
    <property type="match status" value="1"/>
</dbReference>
<dbReference type="InterPro" id="IPR008969">
    <property type="entry name" value="CarboxyPept-like_regulatory"/>
</dbReference>
<dbReference type="KEGG" id="fax:FUAX_43710"/>
<comment type="similarity">
    <text evidence="8">Belongs to the TonB-dependent receptor family.</text>
</comment>
<keyword evidence="4 8" id="KW-0812">Transmembrane</keyword>
<dbReference type="InterPro" id="IPR039426">
    <property type="entry name" value="TonB-dep_rcpt-like"/>
</dbReference>
<dbReference type="AlphaFoldDB" id="A0AAU9CII3"/>
<name>A0AAU9CII3_9BACT</name>
<evidence type="ECO:0000313" key="11">
    <source>
        <dbReference type="EMBL" id="BDD11939.1"/>
    </source>
</evidence>
<accession>A0AAU9CII3</accession>
<evidence type="ECO:0000259" key="10">
    <source>
        <dbReference type="Pfam" id="PF07715"/>
    </source>
</evidence>
<dbReference type="PANTHER" id="PTHR30069">
    <property type="entry name" value="TONB-DEPENDENT OUTER MEMBRANE RECEPTOR"/>
    <property type="match status" value="1"/>
</dbReference>
<dbReference type="GO" id="GO:0044718">
    <property type="term" value="P:siderophore transmembrane transport"/>
    <property type="evidence" value="ECO:0007669"/>
    <property type="project" value="TreeGrafter"/>
</dbReference>
<dbReference type="EMBL" id="AP025316">
    <property type="protein sequence ID" value="BDD11939.1"/>
    <property type="molecule type" value="Genomic_DNA"/>
</dbReference>
<evidence type="ECO:0000256" key="2">
    <source>
        <dbReference type="ARBA" id="ARBA00022448"/>
    </source>
</evidence>
<keyword evidence="12" id="KW-1185">Reference proteome</keyword>
<dbReference type="Proteomes" id="UP001348817">
    <property type="component" value="Plasmid pFA2"/>
</dbReference>
<keyword evidence="5 9" id="KW-0732">Signal</keyword>
<feature type="chain" id="PRO_5043504850" evidence="9">
    <location>
        <begin position="23"/>
        <end position="1040"/>
    </location>
</feature>
<dbReference type="InterPro" id="IPR036942">
    <property type="entry name" value="Beta-barrel_TonB_sf"/>
</dbReference>
<gene>
    <name evidence="11" type="ORF">FUAX_43710</name>
</gene>
<keyword evidence="11" id="KW-0614">Plasmid</keyword>
<reference evidence="11 12" key="1">
    <citation type="submission" date="2021-12" db="EMBL/GenBank/DDBJ databases">
        <title>Genome sequencing of bacteria with rrn-lacking chromosome and rrn-plasmid.</title>
        <authorList>
            <person name="Anda M."/>
            <person name="Iwasaki W."/>
        </authorList>
    </citation>
    <scope>NUCLEOTIDE SEQUENCE [LARGE SCALE GENOMIC DNA]</scope>
    <source>
        <strain evidence="11 12">DSM 100852</strain>
        <plasmid evidence="11 12">pFA2</plasmid>
    </source>
</reference>
<keyword evidence="7 8" id="KW-0998">Cell outer membrane</keyword>
<protein>
    <submittedName>
        <fullName evidence="11">SusC/RagA family TonB-linked outer membrane protein</fullName>
    </submittedName>
</protein>
<dbReference type="InterPro" id="IPR012910">
    <property type="entry name" value="Plug_dom"/>
</dbReference>
<evidence type="ECO:0000256" key="8">
    <source>
        <dbReference type="PROSITE-ProRule" id="PRU01360"/>
    </source>
</evidence>
<sequence length="1040" mass="114160">MKQILTNIWVIVALLCSGHVIAQDKVSGTVANFRGVAPLEGVVVNLIGSDGVSTFTDAEGRYELPLSSTQEVALEFAYAGFKTKRVYLNGRSVVSIRLEPVAGLSADDIVRTPSGYAPLRDFSGAGVTLTASDLDRKGYLTLDKALQGMVPGLMVESRSGTSASGGTMTLRGAGSMSGNVQPLIVVDGVIYETNLGSVSAVDGYVFNPLANINIRDIAQVTVMKDGATALYGSLAANGVILIYTKDSDVKRTRVDFSASIGTRFAPEKHRLLNASEFRNLALEQMYGADMSYEDIADEHPFMVNQAEGEEFHRYDRDTDWQDEVWKTSLTSQYGLDIQGGDDIASYNLSVGYTKNQDVVQETDFEVFDFSIGARIKLLKSLTVRPRVSLSRISSNLRGEGYNETINPGLASLHKSPMMGVYRRSEKGYALPFYDEVGAFGVSNPRSIIDNGIGSHNDFRMRAGADAVQNIAKGLDFRFNATVDLFNLKENSFVPETGVVSQLDGYARNLMGSGQRQFLSMLSEASLNYQKTFGFKHKINVRVGSRLKMSDLEEELATDINSPSDRFTVIGRGDKTFRDLEPNNGRWNMISFFGSSEYAYLDRYYLSVNVSVDGNSKFGVNERYATFPSVSGAWRITSEPFMANVSFMDDLKLRASYGLTGNDDIGYYSSRFYYVAVPFMGVSGAKRNGIPSTDLKWETTTQTNVGLDVDMLGARVRASVDVYKSVTDDLLTVMPLSSIYGSNPLFSNAGSVENTGVELGLNVDVIRTKDLILTLGGTFAKNTNEVTALGDNALNNSRYGQHIITDIHGGQVITQVGQPINTFFGYKSMGVIASAQEAEALGLTDRYGNPFRAGDIRFQDTNGDKVINEDDRTAIGSAQPDFFGSISASLRYKRFSASMLWDFVSGNDIYNYTRRGMESMTDYKNQSASVERRWRVDGQRTDMPRARFGDPMGNARFSDRWIEDGSFIRLKNVTVAYDFDIDSKIVRSLSAYVSGNTLLTLSKYLGTNPDVSYNGNVMLQGVDYGKVPQVATLMMGVKLGI</sequence>
<keyword evidence="2 8" id="KW-0813">Transport</keyword>
<evidence type="ECO:0000256" key="9">
    <source>
        <dbReference type="SAM" id="SignalP"/>
    </source>
</evidence>
<evidence type="ECO:0000256" key="1">
    <source>
        <dbReference type="ARBA" id="ARBA00004571"/>
    </source>
</evidence>
<geneLocation type="plasmid" evidence="11 12">
    <name>pFA2</name>
</geneLocation>
<dbReference type="PANTHER" id="PTHR30069:SF29">
    <property type="entry name" value="HEMOGLOBIN AND HEMOGLOBIN-HAPTOGLOBIN-BINDING PROTEIN 1-RELATED"/>
    <property type="match status" value="1"/>
</dbReference>
<dbReference type="SUPFAM" id="SSF49464">
    <property type="entry name" value="Carboxypeptidase regulatory domain-like"/>
    <property type="match status" value="1"/>
</dbReference>
<evidence type="ECO:0000256" key="6">
    <source>
        <dbReference type="ARBA" id="ARBA00023136"/>
    </source>
</evidence>
<feature type="domain" description="TonB-dependent receptor plug" evidence="10">
    <location>
        <begin position="120"/>
        <end position="239"/>
    </location>
</feature>
<evidence type="ECO:0000256" key="4">
    <source>
        <dbReference type="ARBA" id="ARBA00022692"/>
    </source>
</evidence>
<evidence type="ECO:0000256" key="7">
    <source>
        <dbReference type="ARBA" id="ARBA00023237"/>
    </source>
</evidence>
<dbReference type="SUPFAM" id="SSF56935">
    <property type="entry name" value="Porins"/>
    <property type="match status" value="1"/>
</dbReference>